<dbReference type="SUPFAM" id="SSF53067">
    <property type="entry name" value="Actin-like ATPase domain"/>
    <property type="match status" value="1"/>
</dbReference>
<name>A0AA40LMD7_CNENI</name>
<dbReference type="GO" id="GO:0140662">
    <property type="term" value="F:ATP-dependent protein folding chaperone"/>
    <property type="evidence" value="ECO:0007669"/>
    <property type="project" value="InterPro"/>
</dbReference>
<dbReference type="GO" id="GO:0005524">
    <property type="term" value="F:ATP binding"/>
    <property type="evidence" value="ECO:0007669"/>
    <property type="project" value="UniProtKB-KW"/>
</dbReference>
<dbReference type="Gene3D" id="3.90.640.10">
    <property type="entry name" value="Actin, Chain A, domain 4"/>
    <property type="match status" value="1"/>
</dbReference>
<protein>
    <submittedName>
        <fullName evidence="4">Uncharacterized protein</fullName>
    </submittedName>
</protein>
<keyword evidence="5" id="KW-1185">Reference proteome</keyword>
<sequence length="168" mass="18983">MFRAHPLVRYQVWQRQAQRGPDERELHGAWPGLGLGSSLAACSFVHCYIPWVIRGIIYGFDKNEGNGRSLPTLGSLLLKCYCYGTCLPPRPILRLIDLLNEGIDFYTCVISAPFEELNTDLFREKALWDAKLDKSQIHGSVLMGGSTHISKIQKLLLDFFNGKELNKS</sequence>
<evidence type="ECO:0000313" key="4">
    <source>
        <dbReference type="EMBL" id="KAK1336749.1"/>
    </source>
</evidence>
<keyword evidence="3" id="KW-0067">ATP-binding</keyword>
<proteinExistence type="inferred from homology"/>
<dbReference type="InterPro" id="IPR043129">
    <property type="entry name" value="ATPase_NBD"/>
</dbReference>
<evidence type="ECO:0000256" key="3">
    <source>
        <dbReference type="ARBA" id="ARBA00022840"/>
    </source>
</evidence>
<dbReference type="Pfam" id="PF00012">
    <property type="entry name" value="HSP70"/>
    <property type="match status" value="1"/>
</dbReference>
<dbReference type="AlphaFoldDB" id="A0AA40LMD7"/>
<comment type="caution">
    <text evidence="4">The sequence shown here is derived from an EMBL/GenBank/DDBJ whole genome shotgun (WGS) entry which is preliminary data.</text>
</comment>
<reference evidence="4" key="1">
    <citation type="submission" date="2023-06" db="EMBL/GenBank/DDBJ databases">
        <title>Reference genome for the Northern bat (Eptesicus nilssonii), a most northern bat species.</title>
        <authorList>
            <person name="Laine V.N."/>
            <person name="Pulliainen A.T."/>
            <person name="Lilley T.M."/>
        </authorList>
    </citation>
    <scope>NUCLEOTIDE SEQUENCE</scope>
    <source>
        <strain evidence="4">BLF_Eptnil</strain>
        <tissue evidence="4">Kidney</tissue>
    </source>
</reference>
<keyword evidence="2" id="KW-0547">Nucleotide-binding</keyword>
<comment type="similarity">
    <text evidence="1">Belongs to the heat shock protein 70 family.</text>
</comment>
<dbReference type="PANTHER" id="PTHR19375">
    <property type="entry name" value="HEAT SHOCK PROTEIN 70KDA"/>
    <property type="match status" value="1"/>
</dbReference>
<dbReference type="EMBL" id="JAULJE010000012">
    <property type="protein sequence ID" value="KAK1336749.1"/>
    <property type="molecule type" value="Genomic_DNA"/>
</dbReference>
<evidence type="ECO:0000313" key="5">
    <source>
        <dbReference type="Proteomes" id="UP001177744"/>
    </source>
</evidence>
<dbReference type="InterPro" id="IPR013126">
    <property type="entry name" value="Hsp_70_fam"/>
</dbReference>
<evidence type="ECO:0000256" key="1">
    <source>
        <dbReference type="ARBA" id="ARBA00007381"/>
    </source>
</evidence>
<dbReference type="Proteomes" id="UP001177744">
    <property type="component" value="Unassembled WGS sequence"/>
</dbReference>
<evidence type="ECO:0000256" key="2">
    <source>
        <dbReference type="ARBA" id="ARBA00022741"/>
    </source>
</evidence>
<gene>
    <name evidence="4" type="ORF">QTO34_002784</name>
</gene>
<organism evidence="4 5">
    <name type="scientific">Cnephaeus nilssonii</name>
    <name type="common">Northern bat</name>
    <name type="synonym">Eptesicus nilssonii</name>
    <dbReference type="NCBI Taxonomy" id="3371016"/>
    <lineage>
        <taxon>Eukaryota</taxon>
        <taxon>Metazoa</taxon>
        <taxon>Chordata</taxon>
        <taxon>Craniata</taxon>
        <taxon>Vertebrata</taxon>
        <taxon>Euteleostomi</taxon>
        <taxon>Mammalia</taxon>
        <taxon>Eutheria</taxon>
        <taxon>Laurasiatheria</taxon>
        <taxon>Chiroptera</taxon>
        <taxon>Yangochiroptera</taxon>
        <taxon>Vespertilionidae</taxon>
        <taxon>Cnephaeus</taxon>
    </lineage>
</organism>
<dbReference type="Gene3D" id="3.30.420.40">
    <property type="match status" value="1"/>
</dbReference>
<accession>A0AA40LMD7</accession>